<dbReference type="Gene3D" id="3.50.50.100">
    <property type="match status" value="1"/>
</dbReference>
<organism evidence="6 7">
    <name type="scientific">Umbelopsis ramanniana AG</name>
    <dbReference type="NCBI Taxonomy" id="1314678"/>
    <lineage>
        <taxon>Eukaryota</taxon>
        <taxon>Fungi</taxon>
        <taxon>Fungi incertae sedis</taxon>
        <taxon>Mucoromycota</taxon>
        <taxon>Mucoromycotina</taxon>
        <taxon>Umbelopsidomycetes</taxon>
        <taxon>Umbelopsidales</taxon>
        <taxon>Umbelopsidaceae</taxon>
        <taxon>Umbelopsis</taxon>
    </lineage>
</organism>
<dbReference type="GeneID" id="75917185"/>
<evidence type="ECO:0000313" key="6">
    <source>
        <dbReference type="EMBL" id="KAI8576098.1"/>
    </source>
</evidence>
<evidence type="ECO:0000259" key="5">
    <source>
        <dbReference type="Pfam" id="PF07992"/>
    </source>
</evidence>
<keyword evidence="4" id="KW-0560">Oxidoreductase</keyword>
<evidence type="ECO:0000256" key="3">
    <source>
        <dbReference type="ARBA" id="ARBA00022827"/>
    </source>
</evidence>
<dbReference type="InterPro" id="IPR023753">
    <property type="entry name" value="FAD/NAD-binding_dom"/>
</dbReference>
<dbReference type="AlphaFoldDB" id="A0AAD5E2Q7"/>
<protein>
    <recommendedName>
        <fullName evidence="5">FAD/NAD(P)-binding domain-containing protein</fullName>
    </recommendedName>
</protein>
<reference evidence="6" key="1">
    <citation type="submission" date="2021-06" db="EMBL/GenBank/DDBJ databases">
        <authorList>
            <consortium name="DOE Joint Genome Institute"/>
            <person name="Mondo S.J."/>
            <person name="Amses K.R."/>
            <person name="Simmons D.R."/>
            <person name="Longcore J.E."/>
            <person name="Seto K."/>
            <person name="Alves G.H."/>
            <person name="Bonds A.E."/>
            <person name="Quandt C.A."/>
            <person name="Davis W.J."/>
            <person name="Chang Y."/>
            <person name="Letcher P.M."/>
            <person name="Powell M.J."/>
            <person name="Kuo A."/>
            <person name="Labutti K."/>
            <person name="Pangilinan J."/>
            <person name="Andreopoulos W."/>
            <person name="Tritt A."/>
            <person name="Riley R."/>
            <person name="Hundley H."/>
            <person name="Johnson J."/>
            <person name="Lipzen A."/>
            <person name="Barry K."/>
            <person name="Berbee M.L."/>
            <person name="Buchler N.E."/>
            <person name="Grigoriev I.V."/>
            <person name="Spatafora J.W."/>
            <person name="Stajich J.E."/>
            <person name="James T.Y."/>
        </authorList>
    </citation>
    <scope>NUCLEOTIDE SEQUENCE</scope>
    <source>
        <strain evidence="6">AG</strain>
    </source>
</reference>
<keyword evidence="2" id="KW-0285">Flavoprotein</keyword>
<gene>
    <name evidence="6" type="ORF">K450DRAFT_258448</name>
</gene>
<feature type="domain" description="FAD/NAD(P)-binding" evidence="5">
    <location>
        <begin position="6"/>
        <end position="306"/>
    </location>
</feature>
<dbReference type="Proteomes" id="UP001206595">
    <property type="component" value="Unassembled WGS sequence"/>
</dbReference>
<dbReference type="PRINTS" id="PR00368">
    <property type="entry name" value="FADPNR"/>
</dbReference>
<evidence type="ECO:0000256" key="4">
    <source>
        <dbReference type="ARBA" id="ARBA00023002"/>
    </source>
</evidence>
<evidence type="ECO:0000256" key="2">
    <source>
        <dbReference type="ARBA" id="ARBA00022630"/>
    </source>
</evidence>
<accession>A0AAD5E2Q7</accession>
<dbReference type="PRINTS" id="PR00411">
    <property type="entry name" value="PNDRDTASEI"/>
</dbReference>
<keyword evidence="3" id="KW-0274">FAD</keyword>
<dbReference type="EMBL" id="MU620962">
    <property type="protein sequence ID" value="KAI8576098.1"/>
    <property type="molecule type" value="Genomic_DNA"/>
</dbReference>
<dbReference type="SUPFAM" id="SSF51905">
    <property type="entry name" value="FAD/NAD(P)-binding domain"/>
    <property type="match status" value="1"/>
</dbReference>
<evidence type="ECO:0000256" key="1">
    <source>
        <dbReference type="ARBA" id="ARBA00006442"/>
    </source>
</evidence>
<dbReference type="GO" id="GO:0005737">
    <property type="term" value="C:cytoplasm"/>
    <property type="evidence" value="ECO:0007669"/>
    <property type="project" value="TreeGrafter"/>
</dbReference>
<comment type="caution">
    <text evidence="6">The sequence shown here is derived from an EMBL/GenBank/DDBJ whole genome shotgun (WGS) entry which is preliminary data.</text>
</comment>
<dbReference type="GO" id="GO:0004174">
    <property type="term" value="F:electron-transferring-flavoprotein dehydrogenase activity"/>
    <property type="evidence" value="ECO:0007669"/>
    <property type="project" value="TreeGrafter"/>
</dbReference>
<sequence>MSDQKNVVVVGLSSYGLNVAKELGVKLPSGYRVIGVEKNDFGFNPVPALRASTIPGWEDKVLFPLNNFFPSSSKNLVFGGVAVTGITKDSVKLEKSITIDGVSTDTISYAYLVIATGSRAAFPIRIPTTTDLEEAKEGFRDMQKQVAKAQKVLIIGGGPVGFEFAGEITEYYNGSNGREKKDVTLVSLLPKLLHPDAKDSTHQKCLSALKKAGVKVILGHGVQDFDPNQNGYLGEPKKFTLDNGETVEADFVLAGVGPRANTNLVAEAFGEAALEQPTRQVRVRQTLQLVDYDNIFAAGDITNIKENKMAAWGSKHAAIIAGNINALINNAPLKDYSPMGGLVMLASFGATQAYGQLPFGLSLPSWLGARLKSKTLFAQMMPELLNIKSA</sequence>
<dbReference type="Pfam" id="PF07992">
    <property type="entry name" value="Pyr_redox_2"/>
    <property type="match status" value="1"/>
</dbReference>
<dbReference type="PANTHER" id="PTHR43735">
    <property type="entry name" value="APOPTOSIS-INDUCING FACTOR 1"/>
    <property type="match status" value="1"/>
</dbReference>
<name>A0AAD5E2Q7_UMBRA</name>
<evidence type="ECO:0000313" key="7">
    <source>
        <dbReference type="Proteomes" id="UP001206595"/>
    </source>
</evidence>
<dbReference type="RefSeq" id="XP_051441102.1">
    <property type="nucleotide sequence ID" value="XM_051591842.1"/>
</dbReference>
<dbReference type="GO" id="GO:0050660">
    <property type="term" value="F:flavin adenine dinucleotide binding"/>
    <property type="evidence" value="ECO:0007669"/>
    <property type="project" value="TreeGrafter"/>
</dbReference>
<comment type="similarity">
    <text evidence="1">Belongs to the FAD-dependent oxidoreductase family.</text>
</comment>
<keyword evidence="7" id="KW-1185">Reference proteome</keyword>
<proteinExistence type="inferred from homology"/>
<reference evidence="6" key="2">
    <citation type="journal article" date="2022" name="Proc. Natl. Acad. Sci. U.S.A.">
        <title>Diploid-dominant life cycles characterize the early evolution of Fungi.</title>
        <authorList>
            <person name="Amses K.R."/>
            <person name="Simmons D.R."/>
            <person name="Longcore J.E."/>
            <person name="Mondo S.J."/>
            <person name="Seto K."/>
            <person name="Jeronimo G.H."/>
            <person name="Bonds A.E."/>
            <person name="Quandt C.A."/>
            <person name="Davis W.J."/>
            <person name="Chang Y."/>
            <person name="Federici B.A."/>
            <person name="Kuo A."/>
            <person name="LaButti K."/>
            <person name="Pangilinan J."/>
            <person name="Andreopoulos W."/>
            <person name="Tritt A."/>
            <person name="Riley R."/>
            <person name="Hundley H."/>
            <person name="Johnson J."/>
            <person name="Lipzen A."/>
            <person name="Barry K."/>
            <person name="Lang B.F."/>
            <person name="Cuomo C.A."/>
            <person name="Buchler N.E."/>
            <person name="Grigoriev I.V."/>
            <person name="Spatafora J.W."/>
            <person name="Stajich J.E."/>
            <person name="James T.Y."/>
        </authorList>
    </citation>
    <scope>NUCLEOTIDE SEQUENCE</scope>
    <source>
        <strain evidence="6">AG</strain>
    </source>
</reference>
<dbReference type="PANTHER" id="PTHR43735:SF3">
    <property type="entry name" value="FERROPTOSIS SUPPRESSOR PROTEIN 1"/>
    <property type="match status" value="1"/>
</dbReference>
<dbReference type="InterPro" id="IPR036188">
    <property type="entry name" value="FAD/NAD-bd_sf"/>
</dbReference>